<dbReference type="SMART" id="SM00487">
    <property type="entry name" value="DEXDc"/>
    <property type="match status" value="1"/>
</dbReference>
<gene>
    <name evidence="7" type="ORF">LshimejAT787_0702780</name>
</gene>
<evidence type="ECO:0000259" key="5">
    <source>
        <dbReference type="PROSITE" id="PS51192"/>
    </source>
</evidence>
<name>A0A9P3PQK6_LYOSH</name>
<keyword evidence="2" id="KW-0378">Hydrolase</keyword>
<dbReference type="PROSITE" id="PS51194">
    <property type="entry name" value="HELICASE_CTER"/>
    <property type="match status" value="1"/>
</dbReference>
<dbReference type="InterPro" id="IPR000330">
    <property type="entry name" value="SNF2_N"/>
</dbReference>
<evidence type="ECO:0000313" key="8">
    <source>
        <dbReference type="Proteomes" id="UP001063166"/>
    </source>
</evidence>
<feature type="region of interest" description="Disordered" evidence="4">
    <location>
        <begin position="1"/>
        <end position="79"/>
    </location>
</feature>
<dbReference type="Pfam" id="PF00176">
    <property type="entry name" value="SNF2-rel_dom"/>
    <property type="match status" value="1"/>
</dbReference>
<reference evidence="7" key="1">
    <citation type="submission" date="2022-07" db="EMBL/GenBank/DDBJ databases">
        <title>The genome of Lyophyllum shimeji provides insight into the initial evolution of ectomycorrhizal fungal genome.</title>
        <authorList>
            <person name="Kobayashi Y."/>
            <person name="Shibata T."/>
            <person name="Hirakawa H."/>
            <person name="Shigenobu S."/>
            <person name="Nishiyama T."/>
            <person name="Yamada A."/>
            <person name="Hasebe M."/>
            <person name="Kawaguchi M."/>
        </authorList>
    </citation>
    <scope>NUCLEOTIDE SEQUENCE</scope>
    <source>
        <strain evidence="7">AT787</strain>
    </source>
</reference>
<dbReference type="SMART" id="SM00490">
    <property type="entry name" value="HELICc"/>
    <property type="match status" value="1"/>
</dbReference>
<evidence type="ECO:0000256" key="3">
    <source>
        <dbReference type="ARBA" id="ARBA00022840"/>
    </source>
</evidence>
<dbReference type="GO" id="GO:0008094">
    <property type="term" value="F:ATP-dependent activity, acting on DNA"/>
    <property type="evidence" value="ECO:0007669"/>
    <property type="project" value="TreeGrafter"/>
</dbReference>
<dbReference type="InterPro" id="IPR050628">
    <property type="entry name" value="SNF2_RAD54_helicase_TF"/>
</dbReference>
<accession>A0A9P3PQK6</accession>
<dbReference type="PANTHER" id="PTHR45626">
    <property type="entry name" value="TRANSCRIPTION TERMINATION FACTOR 2-RELATED"/>
    <property type="match status" value="1"/>
</dbReference>
<evidence type="ECO:0000256" key="1">
    <source>
        <dbReference type="ARBA" id="ARBA00022741"/>
    </source>
</evidence>
<dbReference type="GO" id="GO:0006281">
    <property type="term" value="P:DNA repair"/>
    <property type="evidence" value="ECO:0007669"/>
    <property type="project" value="TreeGrafter"/>
</dbReference>
<keyword evidence="3" id="KW-0067">ATP-binding</keyword>
<dbReference type="GO" id="GO:0016787">
    <property type="term" value="F:hydrolase activity"/>
    <property type="evidence" value="ECO:0007669"/>
    <property type="project" value="UniProtKB-KW"/>
</dbReference>
<feature type="compositionally biased region" description="Low complexity" evidence="4">
    <location>
        <begin position="30"/>
        <end position="57"/>
    </location>
</feature>
<dbReference type="PROSITE" id="PS51192">
    <property type="entry name" value="HELICASE_ATP_BIND_1"/>
    <property type="match status" value="1"/>
</dbReference>
<feature type="domain" description="Helicase C-terminal" evidence="6">
    <location>
        <begin position="646"/>
        <end position="809"/>
    </location>
</feature>
<evidence type="ECO:0000256" key="2">
    <source>
        <dbReference type="ARBA" id="ARBA00022801"/>
    </source>
</evidence>
<dbReference type="InterPro" id="IPR014001">
    <property type="entry name" value="Helicase_ATP-bd"/>
</dbReference>
<dbReference type="EMBL" id="BRPK01000007">
    <property type="protein sequence ID" value="GLB39768.1"/>
    <property type="molecule type" value="Genomic_DNA"/>
</dbReference>
<dbReference type="InterPro" id="IPR049730">
    <property type="entry name" value="SNF2/RAD54-like_C"/>
</dbReference>
<dbReference type="InterPro" id="IPR001650">
    <property type="entry name" value="Helicase_C-like"/>
</dbReference>
<comment type="caution">
    <text evidence="7">The sequence shown here is derived from an EMBL/GenBank/DDBJ whole genome shotgun (WGS) entry which is preliminary data.</text>
</comment>
<dbReference type="AlphaFoldDB" id="A0A9P3PQK6"/>
<evidence type="ECO:0000313" key="7">
    <source>
        <dbReference type="EMBL" id="GLB39768.1"/>
    </source>
</evidence>
<dbReference type="InterPro" id="IPR027417">
    <property type="entry name" value="P-loop_NTPase"/>
</dbReference>
<feature type="domain" description="Helicase ATP-binding" evidence="5">
    <location>
        <begin position="225"/>
        <end position="443"/>
    </location>
</feature>
<proteinExistence type="predicted"/>
<dbReference type="Gene3D" id="3.40.50.300">
    <property type="entry name" value="P-loop containing nucleotide triphosphate hydrolases"/>
    <property type="match status" value="1"/>
</dbReference>
<dbReference type="Gene3D" id="3.40.50.10810">
    <property type="entry name" value="Tandem AAA-ATPase domain"/>
    <property type="match status" value="2"/>
</dbReference>
<dbReference type="GO" id="GO:0005524">
    <property type="term" value="F:ATP binding"/>
    <property type="evidence" value="ECO:0007669"/>
    <property type="project" value="UniProtKB-KW"/>
</dbReference>
<feature type="region of interest" description="Disordered" evidence="4">
    <location>
        <begin position="331"/>
        <end position="373"/>
    </location>
</feature>
<dbReference type="GO" id="GO:0005634">
    <property type="term" value="C:nucleus"/>
    <property type="evidence" value="ECO:0007669"/>
    <property type="project" value="TreeGrafter"/>
</dbReference>
<dbReference type="CDD" id="cd18008">
    <property type="entry name" value="DEXDc_SHPRH-like"/>
    <property type="match status" value="1"/>
</dbReference>
<dbReference type="InterPro" id="IPR038718">
    <property type="entry name" value="SNF2-like_sf"/>
</dbReference>
<protein>
    <submittedName>
        <fullName evidence="7">SNF2 family protein N-terminal domain</fullName>
    </submittedName>
</protein>
<dbReference type="Pfam" id="PF00271">
    <property type="entry name" value="Helicase_C"/>
    <property type="match status" value="1"/>
</dbReference>
<dbReference type="PANTHER" id="PTHR45626:SF14">
    <property type="entry name" value="ATP-DEPENDENT DNA HELICASE (EUROFUNG)"/>
    <property type="match status" value="1"/>
</dbReference>
<keyword evidence="8" id="KW-1185">Reference proteome</keyword>
<dbReference type="CDD" id="cd18793">
    <property type="entry name" value="SF2_C_SNF"/>
    <property type="match status" value="1"/>
</dbReference>
<dbReference type="OrthoDB" id="423559at2759"/>
<evidence type="ECO:0000259" key="6">
    <source>
        <dbReference type="PROSITE" id="PS51194"/>
    </source>
</evidence>
<organism evidence="7 8">
    <name type="scientific">Lyophyllum shimeji</name>
    <name type="common">Hon-shimeji</name>
    <name type="synonym">Tricholoma shimeji</name>
    <dbReference type="NCBI Taxonomy" id="47721"/>
    <lineage>
        <taxon>Eukaryota</taxon>
        <taxon>Fungi</taxon>
        <taxon>Dikarya</taxon>
        <taxon>Basidiomycota</taxon>
        <taxon>Agaricomycotina</taxon>
        <taxon>Agaricomycetes</taxon>
        <taxon>Agaricomycetidae</taxon>
        <taxon>Agaricales</taxon>
        <taxon>Tricholomatineae</taxon>
        <taxon>Lyophyllaceae</taxon>
        <taxon>Lyophyllum</taxon>
    </lineage>
</organism>
<dbReference type="SUPFAM" id="SSF52540">
    <property type="entry name" value="P-loop containing nucleoside triphosphate hydrolases"/>
    <property type="match status" value="2"/>
</dbReference>
<sequence>MPVEHIRQRMMQDPNLYPEFGATRRPSQESPSVVSIASTSSATSSAASSVAPRSRPIGRSGTIVISSDEEDEEPSRPVEKVQLTDAAPAKTAFVPLQPSRFKEHIKVRDLTPKEVDTTKFPPPAPFGNPIKIPSNKDLLLERPPPPAAAKPVDGDTIPIPEFADDNVYISPADAEKALRDLMSGGMNDDVEAEINMEDASVKGFREDIKLLPHQIIGRAWMRDREDLTKKRMGGILADDMGLGKTIQTLTRIVEGRARKSDRDDGWSATTLVVCPLALVGQWADEIAKMAVDVTVHIHHGTNRTADPMVLRKHRVVVTTYDVVKSEYEAHMSSAKDESQTKLPSKKKAGESSDSDDSSGSAEHFGRTIASKTKKRKSNKKSALFQVPWWRIVLDEAHNIKNQKTKGAIACCELNGKFRWCLTGTPMQNNVDELYSLIKFLRIKPLSNWDTFNNQIAKPVKNGRGASRAMKRLQVVLKQIMLRRRKDQHLNGKALIELPKRVVNIISCPFDSSEQEFYAALEGKMESVLDKLMASNKGKNNYISVLLLLLRLRQACNHPILVAQDYQKDADALDPKAKKNVDEPDADDLVGAFAQLGVTRKCQVCTTELGSDNTDSDMASHCVDCAPLARQARQAEKTRPSSAKIRMILKLLAEIDTRSAGEEKTIIFSQFTKMLDLIEPFLRDNGVEFVRYDGSMDAKAREASLQTIKKIKNIRVILISFKAGSTGLNLTACNNVILVDLWWNPALEDQAFDRAHRFGQTRDVNIFKLKIDETVEDRILTLQEKKRELARAALSGDKIKDMRLGMDDLLALFRPGGRDDDEEDYE</sequence>
<dbReference type="Proteomes" id="UP001063166">
    <property type="component" value="Unassembled WGS sequence"/>
</dbReference>
<evidence type="ECO:0000256" key="4">
    <source>
        <dbReference type="SAM" id="MobiDB-lite"/>
    </source>
</evidence>
<keyword evidence="1" id="KW-0547">Nucleotide-binding</keyword>